<comment type="caution">
    <text evidence="1">The sequence shown here is derived from an EMBL/GenBank/DDBJ whole genome shotgun (WGS) entry which is preliminary data.</text>
</comment>
<protein>
    <submittedName>
        <fullName evidence="1">Uncharacterized protein</fullName>
    </submittedName>
</protein>
<gene>
    <name evidence="1" type="ORF">P7K49_036673</name>
</gene>
<feature type="non-terminal residue" evidence="1">
    <location>
        <position position="1"/>
    </location>
</feature>
<evidence type="ECO:0000313" key="2">
    <source>
        <dbReference type="Proteomes" id="UP001266305"/>
    </source>
</evidence>
<reference evidence="1 2" key="1">
    <citation type="submission" date="2023-05" db="EMBL/GenBank/DDBJ databases">
        <title>B98-5 Cell Line De Novo Hybrid Assembly: An Optical Mapping Approach.</title>
        <authorList>
            <person name="Kananen K."/>
            <person name="Auerbach J.A."/>
            <person name="Kautto E."/>
            <person name="Blachly J.S."/>
        </authorList>
    </citation>
    <scope>NUCLEOTIDE SEQUENCE [LARGE SCALE GENOMIC DNA]</scope>
    <source>
        <strain evidence="1">B95-8</strain>
        <tissue evidence="1">Cell line</tissue>
    </source>
</reference>
<evidence type="ECO:0000313" key="1">
    <source>
        <dbReference type="EMBL" id="KAK2085373.1"/>
    </source>
</evidence>
<organism evidence="1 2">
    <name type="scientific">Saguinus oedipus</name>
    <name type="common">Cotton-top tamarin</name>
    <name type="synonym">Oedipomidas oedipus</name>
    <dbReference type="NCBI Taxonomy" id="9490"/>
    <lineage>
        <taxon>Eukaryota</taxon>
        <taxon>Metazoa</taxon>
        <taxon>Chordata</taxon>
        <taxon>Craniata</taxon>
        <taxon>Vertebrata</taxon>
        <taxon>Euteleostomi</taxon>
        <taxon>Mammalia</taxon>
        <taxon>Eutheria</taxon>
        <taxon>Euarchontoglires</taxon>
        <taxon>Primates</taxon>
        <taxon>Haplorrhini</taxon>
        <taxon>Platyrrhini</taxon>
        <taxon>Cebidae</taxon>
        <taxon>Callitrichinae</taxon>
        <taxon>Saguinus</taxon>
    </lineage>
</organism>
<proteinExistence type="predicted"/>
<name>A0ABQ9TLQ8_SAGOE</name>
<keyword evidence="2" id="KW-1185">Reference proteome</keyword>
<sequence length="57" mass="6117">FNAMTEGGDGWLSTGLHILISIGAYLLGTNRAPSTIQYAPAVIGPEARHTFPLPHRE</sequence>
<dbReference type="Proteomes" id="UP001266305">
    <property type="component" value="Unassembled WGS sequence"/>
</dbReference>
<accession>A0ABQ9TLQ8</accession>
<dbReference type="EMBL" id="JASSZA010000021">
    <property type="protein sequence ID" value="KAK2085373.1"/>
    <property type="molecule type" value="Genomic_DNA"/>
</dbReference>